<sequence>MVPYYILKPLIEENQNINTKTLETLYVNDTQIIQQSNTSENNITVYENINSLVKLPVYDDFDADPNYEQFGENLQKLNTCKDKIEPRVHFTCYSLLIQNYSESSSDAEAQFTENNENQIDNFRKKLFKNGKRLHMNKRKKLGMDYKNRNGKKIPQKIFIKLNAPCCKNMSSITGISPKSGRGLHQPHNYNAESREIILNHIKIFPAHESHYSRKHTSLLYLSPSLNIQKTKIFSETGLKFKMPYIDTCKTCDEFKIKSKYVTGNDLDILTKKNQEHQYMVEYAYNSKKLDKLRLDTMPTLKAIAGRGSNQIASVLYKFIEENIPNTITHLITYSDTCSDQNHNMNVALMFMLATQKHPSLQIIDQKFLVPGHTQLECDSDHAKIERYKKQSDSIIAIPIDWYNFVRSVRGKAPLKVVEMEQEYFKSFSSFLSGPLVKRNVDVNKEKINWLMIKWLRYDKQFGIVQFKYSLDEDTPFRSLDLRKVTIKTRFRAEWSI</sequence>
<protein>
    <submittedName>
        <fullName evidence="1">Uncharacterized protein</fullName>
    </submittedName>
</protein>
<reference evidence="1 2" key="1">
    <citation type="submission" date="2019-08" db="EMBL/GenBank/DDBJ databases">
        <title>Whole genome of Aphis craccivora.</title>
        <authorList>
            <person name="Voronova N.V."/>
            <person name="Shulinski R.S."/>
            <person name="Bandarenka Y.V."/>
            <person name="Zhorov D.G."/>
            <person name="Warner D."/>
        </authorList>
    </citation>
    <scope>NUCLEOTIDE SEQUENCE [LARGE SCALE GENOMIC DNA]</scope>
    <source>
        <strain evidence="1">180601</strain>
        <tissue evidence="1">Whole Body</tissue>
    </source>
</reference>
<dbReference type="Proteomes" id="UP000478052">
    <property type="component" value="Unassembled WGS sequence"/>
</dbReference>
<dbReference type="AlphaFoldDB" id="A0A6G0XXP3"/>
<gene>
    <name evidence="1" type="ORF">FWK35_00022366</name>
</gene>
<dbReference type="PANTHER" id="PTHR10773:SF19">
    <property type="match status" value="1"/>
</dbReference>
<evidence type="ECO:0000313" key="1">
    <source>
        <dbReference type="EMBL" id="KAF0745517.1"/>
    </source>
</evidence>
<dbReference type="EMBL" id="VUJU01007458">
    <property type="protein sequence ID" value="KAF0745517.1"/>
    <property type="molecule type" value="Genomic_DNA"/>
</dbReference>
<name>A0A6G0XXP3_APHCR</name>
<evidence type="ECO:0000313" key="2">
    <source>
        <dbReference type="Proteomes" id="UP000478052"/>
    </source>
</evidence>
<dbReference type="PANTHER" id="PTHR10773">
    <property type="entry name" value="DNA-DIRECTED RNA POLYMERASES I, II, AND III SUBUNIT RPABC2"/>
    <property type="match status" value="1"/>
</dbReference>
<comment type="caution">
    <text evidence="1">The sequence shown here is derived from an EMBL/GenBank/DDBJ whole genome shotgun (WGS) entry which is preliminary data.</text>
</comment>
<dbReference type="OrthoDB" id="6611988at2759"/>
<accession>A0A6G0XXP3</accession>
<organism evidence="1 2">
    <name type="scientific">Aphis craccivora</name>
    <name type="common">Cowpea aphid</name>
    <dbReference type="NCBI Taxonomy" id="307492"/>
    <lineage>
        <taxon>Eukaryota</taxon>
        <taxon>Metazoa</taxon>
        <taxon>Ecdysozoa</taxon>
        <taxon>Arthropoda</taxon>
        <taxon>Hexapoda</taxon>
        <taxon>Insecta</taxon>
        <taxon>Pterygota</taxon>
        <taxon>Neoptera</taxon>
        <taxon>Paraneoptera</taxon>
        <taxon>Hemiptera</taxon>
        <taxon>Sternorrhyncha</taxon>
        <taxon>Aphidomorpha</taxon>
        <taxon>Aphidoidea</taxon>
        <taxon>Aphididae</taxon>
        <taxon>Aphidini</taxon>
        <taxon>Aphis</taxon>
        <taxon>Aphis</taxon>
    </lineage>
</organism>
<keyword evidence="2" id="KW-1185">Reference proteome</keyword>
<proteinExistence type="predicted"/>